<proteinExistence type="predicted"/>
<dbReference type="KEGG" id="pcx:LPB68_21815"/>
<dbReference type="AlphaFoldDB" id="A0A167EIQ7"/>
<reference evidence="1 2" key="1">
    <citation type="submission" date="2016-02" db="EMBL/GenBank/DDBJ databases">
        <title>Paenibacillus sp. LPB0068, isolated from Crassostrea gigas.</title>
        <authorList>
            <person name="Shin S.-K."/>
            <person name="Yi H."/>
        </authorList>
    </citation>
    <scope>NUCLEOTIDE SEQUENCE [LARGE SCALE GENOMIC DNA]</scope>
    <source>
        <strain evidence="1 2">LPB0068</strain>
    </source>
</reference>
<name>A0A167EIQ7_9BACL</name>
<dbReference type="Proteomes" id="UP000077134">
    <property type="component" value="Unassembled WGS sequence"/>
</dbReference>
<protein>
    <recommendedName>
        <fullName evidence="3">Addiction module toxin RelE</fullName>
    </recommendedName>
</protein>
<dbReference type="InterPro" id="IPR009241">
    <property type="entry name" value="HigB-like"/>
</dbReference>
<dbReference type="EMBL" id="LSFN01000007">
    <property type="protein sequence ID" value="OAB75583.1"/>
    <property type="molecule type" value="Genomic_DNA"/>
</dbReference>
<organism evidence="1 2">
    <name type="scientific">Paenibacillus crassostreae</name>
    <dbReference type="NCBI Taxonomy" id="1763538"/>
    <lineage>
        <taxon>Bacteria</taxon>
        <taxon>Bacillati</taxon>
        <taxon>Bacillota</taxon>
        <taxon>Bacilli</taxon>
        <taxon>Bacillales</taxon>
        <taxon>Paenibacillaceae</taxon>
        <taxon>Paenibacillus</taxon>
    </lineage>
</organism>
<comment type="caution">
    <text evidence="1">The sequence shown here is derived from an EMBL/GenBank/DDBJ whole genome shotgun (WGS) entry which is preliminary data.</text>
</comment>
<accession>A0A167EIQ7</accession>
<evidence type="ECO:0008006" key="3">
    <source>
        <dbReference type="Google" id="ProtNLM"/>
    </source>
</evidence>
<evidence type="ECO:0000313" key="1">
    <source>
        <dbReference type="EMBL" id="OAB75583.1"/>
    </source>
</evidence>
<dbReference type="RefSeq" id="WP_068656985.1">
    <property type="nucleotide sequence ID" value="NZ_CP017773.1"/>
</dbReference>
<gene>
    <name evidence="1" type="ORF">PNBC_08105</name>
</gene>
<evidence type="ECO:0000313" key="2">
    <source>
        <dbReference type="Proteomes" id="UP000077134"/>
    </source>
</evidence>
<sequence length="145" mass="17102">MLPLLLDKFFYVLYKIVYMLGAGEMDNHRIQQYPKIVLSNEAFNSAIQDYDVCSNTRRKIFEVIGLLNAHGTNKTYLGKKIENTKRSNLWELKIKGASKTEWRFLFKRISGSDEYALLHFFLKKDEKIRDRDFATAERIAVREGW</sequence>
<dbReference type="Pfam" id="PF05973">
    <property type="entry name" value="Gp49"/>
    <property type="match status" value="1"/>
</dbReference>
<keyword evidence="2" id="KW-1185">Reference proteome</keyword>